<comment type="caution">
    <text evidence="9">The sequence shown here is derived from an EMBL/GenBank/DDBJ whole genome shotgun (WGS) entry which is preliminary data.</text>
</comment>
<keyword evidence="2" id="KW-0805">Transcription regulation</keyword>
<dbReference type="Gene3D" id="1.10.10.10">
    <property type="entry name" value="Winged helix-like DNA-binding domain superfamily/Winged helix DNA-binding domain"/>
    <property type="match status" value="1"/>
</dbReference>
<evidence type="ECO:0000313" key="10">
    <source>
        <dbReference type="Proteomes" id="UP001596203"/>
    </source>
</evidence>
<dbReference type="InterPro" id="IPR007627">
    <property type="entry name" value="RNA_pol_sigma70_r2"/>
</dbReference>
<evidence type="ECO:0000256" key="3">
    <source>
        <dbReference type="ARBA" id="ARBA00023082"/>
    </source>
</evidence>
<evidence type="ECO:0000256" key="2">
    <source>
        <dbReference type="ARBA" id="ARBA00023015"/>
    </source>
</evidence>
<keyword evidence="3" id="KW-0731">Sigma factor</keyword>
<dbReference type="Pfam" id="PF08281">
    <property type="entry name" value="Sigma70_r4_2"/>
    <property type="match status" value="1"/>
</dbReference>
<feature type="domain" description="RNA polymerase sigma factor 70 region 4 type 2" evidence="8">
    <location>
        <begin position="105"/>
        <end position="156"/>
    </location>
</feature>
<evidence type="ECO:0000259" key="8">
    <source>
        <dbReference type="Pfam" id="PF08281"/>
    </source>
</evidence>
<dbReference type="SUPFAM" id="SSF88659">
    <property type="entry name" value="Sigma3 and sigma4 domains of RNA polymerase sigma factors"/>
    <property type="match status" value="1"/>
</dbReference>
<feature type="region of interest" description="Disordered" evidence="6">
    <location>
        <begin position="164"/>
        <end position="197"/>
    </location>
</feature>
<reference evidence="10" key="1">
    <citation type="journal article" date="2019" name="Int. J. Syst. Evol. Microbiol.">
        <title>The Global Catalogue of Microorganisms (GCM) 10K type strain sequencing project: providing services to taxonomists for standard genome sequencing and annotation.</title>
        <authorList>
            <consortium name="The Broad Institute Genomics Platform"/>
            <consortium name="The Broad Institute Genome Sequencing Center for Infectious Disease"/>
            <person name="Wu L."/>
            <person name="Ma J."/>
        </authorList>
    </citation>
    <scope>NUCLEOTIDE SEQUENCE [LARGE SCALE GENOMIC DNA]</scope>
    <source>
        <strain evidence="10">ZS-35-S2</strain>
    </source>
</reference>
<dbReference type="Gene3D" id="1.10.1740.10">
    <property type="match status" value="1"/>
</dbReference>
<dbReference type="CDD" id="cd06171">
    <property type="entry name" value="Sigma70_r4"/>
    <property type="match status" value="1"/>
</dbReference>
<dbReference type="RefSeq" id="WP_377419558.1">
    <property type="nucleotide sequence ID" value="NZ_JBHSPR010000007.1"/>
</dbReference>
<keyword evidence="10" id="KW-1185">Reference proteome</keyword>
<comment type="similarity">
    <text evidence="1">Belongs to the sigma-70 factor family. ECF subfamily.</text>
</comment>
<evidence type="ECO:0000256" key="6">
    <source>
        <dbReference type="SAM" id="MobiDB-lite"/>
    </source>
</evidence>
<dbReference type="PANTHER" id="PTHR43133">
    <property type="entry name" value="RNA POLYMERASE ECF-TYPE SIGMA FACTO"/>
    <property type="match status" value="1"/>
</dbReference>
<dbReference type="InterPro" id="IPR036388">
    <property type="entry name" value="WH-like_DNA-bd_sf"/>
</dbReference>
<name>A0ABW1K4E7_9ACTN</name>
<dbReference type="Proteomes" id="UP001596203">
    <property type="component" value="Unassembled WGS sequence"/>
</dbReference>
<dbReference type="InterPro" id="IPR014284">
    <property type="entry name" value="RNA_pol_sigma-70_dom"/>
</dbReference>
<keyword evidence="5" id="KW-0804">Transcription</keyword>
<dbReference type="NCBIfam" id="TIGR02937">
    <property type="entry name" value="sigma70-ECF"/>
    <property type="match status" value="1"/>
</dbReference>
<feature type="domain" description="RNA polymerase sigma-70 region 2" evidence="7">
    <location>
        <begin position="14"/>
        <end position="80"/>
    </location>
</feature>
<evidence type="ECO:0000313" key="9">
    <source>
        <dbReference type="EMBL" id="MFC6016310.1"/>
    </source>
</evidence>
<dbReference type="PANTHER" id="PTHR43133:SF50">
    <property type="entry name" value="ECF RNA POLYMERASE SIGMA FACTOR SIGM"/>
    <property type="match status" value="1"/>
</dbReference>
<evidence type="ECO:0000259" key="7">
    <source>
        <dbReference type="Pfam" id="PF04542"/>
    </source>
</evidence>
<dbReference type="InterPro" id="IPR014325">
    <property type="entry name" value="RNA_pol_sigma-E_actinobac"/>
</dbReference>
<dbReference type="InterPro" id="IPR013324">
    <property type="entry name" value="RNA_pol_sigma_r3/r4-like"/>
</dbReference>
<feature type="compositionally biased region" description="Basic and acidic residues" evidence="6">
    <location>
        <begin position="173"/>
        <end position="197"/>
    </location>
</feature>
<dbReference type="InterPro" id="IPR013325">
    <property type="entry name" value="RNA_pol_sigma_r2"/>
</dbReference>
<sequence length="211" mass="23864">MTGPDGQAEFAEFVRARYRALVRHGVQLTGDHGHGEDLTQEALVKTYRAWRRLHPGGDAEAYTRKVMVRAAWRIGRQRWRREIPTDALPDGRADDPYEPRDLARLVRATLRALPAQQRVVLLLRFWAGLTEQEVSTVLDCRVGTVKSRGHRAFTALRCPGSPLADALAPPHRSTPEHRGSHLDRTTGPHPADNRFEPDREPFDVLRCFVAV</sequence>
<dbReference type="SUPFAM" id="SSF88946">
    <property type="entry name" value="Sigma2 domain of RNA polymerase sigma factors"/>
    <property type="match status" value="1"/>
</dbReference>
<dbReference type="InterPro" id="IPR039425">
    <property type="entry name" value="RNA_pol_sigma-70-like"/>
</dbReference>
<gene>
    <name evidence="9" type="ORF">ACFP2T_08875</name>
</gene>
<evidence type="ECO:0000256" key="5">
    <source>
        <dbReference type="ARBA" id="ARBA00023163"/>
    </source>
</evidence>
<protein>
    <submittedName>
        <fullName evidence="9">SigE family RNA polymerase sigma factor</fullName>
    </submittedName>
</protein>
<dbReference type="NCBIfam" id="TIGR02983">
    <property type="entry name" value="SigE-fam_strep"/>
    <property type="match status" value="1"/>
</dbReference>
<evidence type="ECO:0000256" key="4">
    <source>
        <dbReference type="ARBA" id="ARBA00023125"/>
    </source>
</evidence>
<dbReference type="Pfam" id="PF04542">
    <property type="entry name" value="Sigma70_r2"/>
    <property type="match status" value="1"/>
</dbReference>
<organism evidence="9 10">
    <name type="scientific">Plantactinospora solaniradicis</name>
    <dbReference type="NCBI Taxonomy" id="1723736"/>
    <lineage>
        <taxon>Bacteria</taxon>
        <taxon>Bacillati</taxon>
        <taxon>Actinomycetota</taxon>
        <taxon>Actinomycetes</taxon>
        <taxon>Micromonosporales</taxon>
        <taxon>Micromonosporaceae</taxon>
        <taxon>Plantactinospora</taxon>
    </lineage>
</organism>
<proteinExistence type="inferred from homology"/>
<dbReference type="InterPro" id="IPR013249">
    <property type="entry name" value="RNA_pol_sigma70_r4_t2"/>
</dbReference>
<evidence type="ECO:0000256" key="1">
    <source>
        <dbReference type="ARBA" id="ARBA00010641"/>
    </source>
</evidence>
<dbReference type="EMBL" id="JBHSPR010000007">
    <property type="protein sequence ID" value="MFC6016310.1"/>
    <property type="molecule type" value="Genomic_DNA"/>
</dbReference>
<accession>A0ABW1K4E7</accession>
<keyword evidence="4" id="KW-0238">DNA-binding</keyword>